<sequence>VGRSDAPVHQDIVLSCTHIEPEHCIITNSQNVVHLKPCSQTAMCYVNGKKVDVNTKVELTSRSRVIFGKSHVFRFLNPEQARRKTAKVESTGEATDWNSAIQELLEKQGVDIKQEMEKKLVAMEEAFKREKEEADRLLRKQKLEYESKIVELQKQVMETSMSQSMLSSILSSSGLIDPTLLRQDTLQEDLNEPETDTFSSCSWSEQTYQLVWWAWKKWRFHRLTSLRVGF</sequence>
<dbReference type="AlphaFoldDB" id="A0A820QBP1"/>
<keyword evidence="7" id="KW-1185">Reference proteome</keyword>
<organism evidence="6 7">
    <name type="scientific">Rotaria magnacalcarata</name>
    <dbReference type="NCBI Taxonomy" id="392030"/>
    <lineage>
        <taxon>Eukaryota</taxon>
        <taxon>Metazoa</taxon>
        <taxon>Spiralia</taxon>
        <taxon>Gnathifera</taxon>
        <taxon>Rotifera</taxon>
        <taxon>Eurotatoria</taxon>
        <taxon>Bdelloidea</taxon>
        <taxon>Philodinida</taxon>
        <taxon>Philodinidae</taxon>
        <taxon>Rotaria</taxon>
    </lineage>
</organism>
<dbReference type="InterPro" id="IPR000253">
    <property type="entry name" value="FHA_dom"/>
</dbReference>
<dbReference type="Gene3D" id="2.60.200.20">
    <property type="match status" value="1"/>
</dbReference>
<feature type="coiled-coil region" evidence="4">
    <location>
        <begin position="113"/>
        <end position="144"/>
    </location>
</feature>
<dbReference type="PANTHER" id="PTHR47117">
    <property type="entry name" value="STAR-RELATED LIPID TRANSFER PROTEIN 9"/>
    <property type="match status" value="1"/>
</dbReference>
<keyword evidence="4" id="KW-0175">Coiled coil</keyword>
<evidence type="ECO:0000259" key="5">
    <source>
        <dbReference type="PROSITE" id="PS50006"/>
    </source>
</evidence>
<evidence type="ECO:0000256" key="3">
    <source>
        <dbReference type="ARBA" id="ARBA00023175"/>
    </source>
</evidence>
<accession>A0A820QBP1</accession>
<evidence type="ECO:0000256" key="1">
    <source>
        <dbReference type="ARBA" id="ARBA00022741"/>
    </source>
</evidence>
<proteinExistence type="predicted"/>
<protein>
    <recommendedName>
        <fullName evidence="5">FHA domain-containing protein</fullName>
    </recommendedName>
</protein>
<evidence type="ECO:0000313" key="6">
    <source>
        <dbReference type="EMBL" id="CAF4419186.1"/>
    </source>
</evidence>
<gene>
    <name evidence="6" type="ORF">OVN521_LOCUS35980</name>
</gene>
<dbReference type="Pfam" id="PF00498">
    <property type="entry name" value="FHA"/>
    <property type="match status" value="1"/>
</dbReference>
<keyword evidence="2" id="KW-0067">ATP-binding</keyword>
<dbReference type="InterPro" id="IPR008984">
    <property type="entry name" value="SMAD_FHA_dom_sf"/>
</dbReference>
<dbReference type="GO" id="GO:0005524">
    <property type="term" value="F:ATP binding"/>
    <property type="evidence" value="ECO:0007669"/>
    <property type="project" value="UniProtKB-KW"/>
</dbReference>
<feature type="domain" description="FHA" evidence="5">
    <location>
        <begin position="1"/>
        <end position="51"/>
    </location>
</feature>
<evidence type="ECO:0000313" key="7">
    <source>
        <dbReference type="Proteomes" id="UP000663866"/>
    </source>
</evidence>
<reference evidence="6" key="1">
    <citation type="submission" date="2021-02" db="EMBL/GenBank/DDBJ databases">
        <authorList>
            <person name="Nowell W R."/>
        </authorList>
    </citation>
    <scope>NUCLEOTIDE SEQUENCE</scope>
</reference>
<evidence type="ECO:0000256" key="2">
    <source>
        <dbReference type="ARBA" id="ARBA00022840"/>
    </source>
</evidence>
<dbReference type="PROSITE" id="PS50006">
    <property type="entry name" value="FHA_DOMAIN"/>
    <property type="match status" value="1"/>
</dbReference>
<feature type="non-terminal residue" evidence="6">
    <location>
        <position position="1"/>
    </location>
</feature>
<dbReference type="EMBL" id="CAJOBG010042489">
    <property type="protein sequence ID" value="CAF4419186.1"/>
    <property type="molecule type" value="Genomic_DNA"/>
</dbReference>
<feature type="non-terminal residue" evidence="6">
    <location>
        <position position="230"/>
    </location>
</feature>
<keyword evidence="3" id="KW-0505">Motor protein</keyword>
<evidence type="ECO:0000256" key="4">
    <source>
        <dbReference type="SAM" id="Coils"/>
    </source>
</evidence>
<keyword evidence="1" id="KW-0547">Nucleotide-binding</keyword>
<dbReference type="SUPFAM" id="SSF49879">
    <property type="entry name" value="SMAD/FHA domain"/>
    <property type="match status" value="1"/>
</dbReference>
<dbReference type="Proteomes" id="UP000663866">
    <property type="component" value="Unassembled WGS sequence"/>
</dbReference>
<name>A0A820QBP1_9BILA</name>
<comment type="caution">
    <text evidence="6">The sequence shown here is derived from an EMBL/GenBank/DDBJ whole genome shotgun (WGS) entry which is preliminary data.</text>
</comment>